<dbReference type="Proteomes" id="UP000198461">
    <property type="component" value="Unassembled WGS sequence"/>
</dbReference>
<accession>A0A1N6DIS8</accession>
<keyword evidence="1" id="KW-0812">Transmembrane</keyword>
<evidence type="ECO:0000256" key="1">
    <source>
        <dbReference type="SAM" id="Phobius"/>
    </source>
</evidence>
<protein>
    <submittedName>
        <fullName evidence="2">Uncharacterized protein</fullName>
    </submittedName>
</protein>
<sequence length="48" mass="5481">MPEKKRLDLGLAIFATLVATQLLVWAWRHHWPAVSLGHVRHLFPGGRP</sequence>
<dbReference type="AlphaFoldDB" id="A0A1N6DIS8"/>
<organism evidence="2 3">
    <name type="scientific">Sulfurivirga caldicuralii</name>
    <dbReference type="NCBI Taxonomy" id="364032"/>
    <lineage>
        <taxon>Bacteria</taxon>
        <taxon>Pseudomonadati</taxon>
        <taxon>Pseudomonadota</taxon>
        <taxon>Gammaproteobacteria</taxon>
        <taxon>Thiotrichales</taxon>
        <taxon>Piscirickettsiaceae</taxon>
        <taxon>Sulfurivirga</taxon>
    </lineage>
</organism>
<reference evidence="2 3" key="1">
    <citation type="submission" date="2016-11" db="EMBL/GenBank/DDBJ databases">
        <authorList>
            <person name="Jaros S."/>
            <person name="Januszkiewicz K."/>
            <person name="Wedrychowicz H."/>
        </authorList>
    </citation>
    <scope>NUCLEOTIDE SEQUENCE [LARGE SCALE GENOMIC DNA]</scope>
    <source>
        <strain evidence="2 3">DSM 17737</strain>
    </source>
</reference>
<evidence type="ECO:0000313" key="2">
    <source>
        <dbReference type="EMBL" id="SIN70721.1"/>
    </source>
</evidence>
<keyword evidence="1" id="KW-1133">Transmembrane helix</keyword>
<name>A0A1N6DIS8_9GAMM</name>
<feature type="transmembrane region" description="Helical" evidence="1">
    <location>
        <begin position="7"/>
        <end position="27"/>
    </location>
</feature>
<dbReference type="EMBL" id="FSRE01000001">
    <property type="protein sequence ID" value="SIN70721.1"/>
    <property type="molecule type" value="Genomic_DNA"/>
</dbReference>
<gene>
    <name evidence="2" type="ORF">SAMN05443662_0183</name>
</gene>
<proteinExistence type="predicted"/>
<keyword evidence="1" id="KW-0472">Membrane</keyword>
<evidence type="ECO:0000313" key="3">
    <source>
        <dbReference type="Proteomes" id="UP000198461"/>
    </source>
</evidence>
<dbReference type="STRING" id="364032.SAMN05443662_0183"/>
<keyword evidence="3" id="KW-1185">Reference proteome</keyword>
<dbReference type="RefSeq" id="WP_159432245.1">
    <property type="nucleotide sequence ID" value="NZ_FSRE01000001.1"/>
</dbReference>